<comment type="caution">
    <text evidence="2">The sequence shown here is derived from an EMBL/GenBank/DDBJ whole genome shotgun (WGS) entry which is preliminary data.</text>
</comment>
<evidence type="ECO:0000313" key="2">
    <source>
        <dbReference type="EMBL" id="MBP1855883.1"/>
    </source>
</evidence>
<dbReference type="EMBL" id="JAGGJX010000005">
    <property type="protein sequence ID" value="MBP1855883.1"/>
    <property type="molecule type" value="Genomic_DNA"/>
</dbReference>
<feature type="transmembrane region" description="Helical" evidence="1">
    <location>
        <begin position="35"/>
        <end position="56"/>
    </location>
</feature>
<feature type="transmembrane region" description="Helical" evidence="1">
    <location>
        <begin position="209"/>
        <end position="230"/>
    </location>
</feature>
<keyword evidence="3" id="KW-1185">Reference proteome</keyword>
<protein>
    <submittedName>
        <fullName evidence="2">Integral membrane protein (TIGR01906 family)</fullName>
    </submittedName>
</protein>
<keyword evidence="1" id="KW-0812">Transmembrane</keyword>
<evidence type="ECO:0000313" key="3">
    <source>
        <dbReference type="Proteomes" id="UP000767291"/>
    </source>
</evidence>
<gene>
    <name evidence="2" type="ORF">J2Z43_002284</name>
</gene>
<sequence>MIESGIVKQLSSELSYILCYNYTVERMVKELKKGLNIVFSIFFSLLIIGAAVRVTVGFKELYYYDIDKLKIEEISGMTKADIKLNYDYLIDYNLDKKVGSFELPTLPSSEFGKIHFEEVRDIIQNVINLFYVCVVVCIVGIIISIKNKNIDILKITSISLIVMPIVVAIPILINFEKSFVVFHELLFSNDYWIFDPALDPVITMLPEQFFFHTGMMILALVLLTSILLFLSYKLLKNKLAN</sequence>
<evidence type="ECO:0000256" key="1">
    <source>
        <dbReference type="SAM" id="Phobius"/>
    </source>
</evidence>
<dbReference type="InterPro" id="IPR010178">
    <property type="entry name" value="Lit"/>
</dbReference>
<keyword evidence="1" id="KW-0472">Membrane</keyword>
<reference evidence="2 3" key="1">
    <citation type="submission" date="2021-03" db="EMBL/GenBank/DDBJ databases">
        <title>Genomic Encyclopedia of Type Strains, Phase IV (KMG-IV): sequencing the most valuable type-strain genomes for metagenomic binning, comparative biology and taxonomic classification.</title>
        <authorList>
            <person name="Goeker M."/>
        </authorList>
    </citation>
    <scope>NUCLEOTIDE SEQUENCE [LARGE SCALE GENOMIC DNA]</scope>
    <source>
        <strain evidence="2 3">DSM 1289</strain>
    </source>
</reference>
<feature type="transmembrane region" description="Helical" evidence="1">
    <location>
        <begin position="152"/>
        <end position="173"/>
    </location>
</feature>
<organism evidence="2 3">
    <name type="scientific">Metaclostridioides mangenotii</name>
    <dbReference type="NCBI Taxonomy" id="1540"/>
    <lineage>
        <taxon>Bacteria</taxon>
        <taxon>Bacillati</taxon>
        <taxon>Bacillota</taxon>
        <taxon>Clostridia</taxon>
        <taxon>Peptostreptococcales</taxon>
        <taxon>Peptostreptococcaceae</taxon>
        <taxon>Metaclostridioides</taxon>
    </lineage>
</organism>
<keyword evidence="1" id="KW-1133">Transmembrane helix</keyword>
<proteinExistence type="predicted"/>
<dbReference type="Proteomes" id="UP000767291">
    <property type="component" value="Unassembled WGS sequence"/>
</dbReference>
<dbReference type="NCBIfam" id="TIGR01906">
    <property type="entry name" value="integ_TIGR01906"/>
    <property type="match status" value="1"/>
</dbReference>
<dbReference type="Pfam" id="PF07314">
    <property type="entry name" value="Lit"/>
    <property type="match status" value="1"/>
</dbReference>
<name>A0ABS4ED65_9FIRM</name>
<accession>A0ABS4ED65</accession>
<feature type="transmembrane region" description="Helical" evidence="1">
    <location>
        <begin position="126"/>
        <end position="145"/>
    </location>
</feature>